<dbReference type="EMBL" id="OCTN01000001">
    <property type="protein sequence ID" value="SOH92591.1"/>
    <property type="molecule type" value="Genomic_DNA"/>
</dbReference>
<dbReference type="Pfam" id="PF04317">
    <property type="entry name" value="DUF463"/>
    <property type="match status" value="1"/>
</dbReference>
<dbReference type="RefSeq" id="WP_425440225.1">
    <property type="nucleotide sequence ID" value="NZ_OCTN01000001.1"/>
</dbReference>
<gene>
    <name evidence="1" type="ORF">SAMN06273572_101439</name>
</gene>
<accession>A0A2C9CM44</accession>
<proteinExistence type="predicted"/>
<reference evidence="2" key="1">
    <citation type="submission" date="2017-09" db="EMBL/GenBank/DDBJ databases">
        <authorList>
            <person name="Varghese N."/>
            <person name="Submissions S."/>
        </authorList>
    </citation>
    <scope>NUCLEOTIDE SEQUENCE [LARGE SCALE GENOMIC DNA]</scope>
    <source>
        <strain evidence="2">C7</strain>
    </source>
</reference>
<organism evidence="1 2">
    <name type="scientific">Pontivivens marinum</name>
    <dbReference type="NCBI Taxonomy" id="1690039"/>
    <lineage>
        <taxon>Bacteria</taxon>
        <taxon>Pseudomonadati</taxon>
        <taxon>Pseudomonadota</taxon>
        <taxon>Alphaproteobacteria</taxon>
        <taxon>Rhodobacterales</taxon>
        <taxon>Paracoccaceae</taxon>
        <taxon>Pontivivens</taxon>
    </lineage>
</organism>
<evidence type="ECO:0008006" key="3">
    <source>
        <dbReference type="Google" id="ProtNLM"/>
    </source>
</evidence>
<evidence type="ECO:0000313" key="1">
    <source>
        <dbReference type="EMBL" id="SOH92591.1"/>
    </source>
</evidence>
<evidence type="ECO:0000313" key="2">
    <source>
        <dbReference type="Proteomes" id="UP000220034"/>
    </source>
</evidence>
<sequence>MGLTDIAADITGGLLRGVEDAQSNAREALIDPVIRLGVTGLSRSGKTVFITSLVANLLNRGRMPQLQAQADGRIEVAFLQPQPDDTMPRFEFERHLAALSGPQPHWPDSTRAISQLRLSFKVRRGSWISGLSGPRTVHLDIVDYPGEWLLDLPLMGMTYAQWSQSVLDGAKQPARMALAAPWLGALETVVPDAPLDEGAAQQQARAFTEYLAAVRSAGLSGFAPGRFLMPGELEGSPALTFAPLPVGKYRSGSLGREFERRFEAYKRLVVKPFFRDHFSRIDRQVVLVDALGAIHSGPQAVEDLRQSMADILQAFRPGPNSWLTALLGRRVERILFAATKADHLHHTQHDRLAAIMSALVSDAQTRADFRGAKTAALAIASLRATVEQQVQHEGAPVDLVRGRLLETGREAAMHAGDLPRDPGRLLAPARTGAERWLDDSYSVMQFAPPVLDLLPGEGPPHIRLDRAAEFLIGDRLR</sequence>
<name>A0A2C9CM44_9RHOB</name>
<dbReference type="Proteomes" id="UP000220034">
    <property type="component" value="Unassembled WGS sequence"/>
</dbReference>
<keyword evidence="2" id="KW-1185">Reference proteome</keyword>
<dbReference type="PANTHER" id="PTHR38605">
    <property type="entry name" value="ATPASE-RELATED"/>
    <property type="match status" value="1"/>
</dbReference>
<dbReference type="PIRSF" id="PIRSF019381">
    <property type="entry name" value="YcjX"/>
    <property type="match status" value="1"/>
</dbReference>
<dbReference type="InterPro" id="IPR007413">
    <property type="entry name" value="YcjX-like"/>
</dbReference>
<dbReference type="PANTHER" id="PTHR38605:SF1">
    <property type="entry name" value="ATPASE"/>
    <property type="match status" value="1"/>
</dbReference>
<dbReference type="AlphaFoldDB" id="A0A2C9CM44"/>
<protein>
    <recommendedName>
        <fullName evidence="3">YcjX family protein</fullName>
    </recommendedName>
</protein>